<comment type="similarity">
    <text evidence="1">Belongs to the multicopper oxidase family.</text>
</comment>
<keyword evidence="5" id="KW-0325">Glycoprotein</keyword>
<dbReference type="InterPro" id="IPR002355">
    <property type="entry name" value="Cu_oxidase_Cu_BS"/>
</dbReference>
<dbReference type="AlphaFoldDB" id="A0A9Q3CA88"/>
<accession>A0A9Q3CA88</accession>
<evidence type="ECO:0000256" key="5">
    <source>
        <dbReference type="ARBA" id="ARBA00023180"/>
    </source>
</evidence>
<dbReference type="PANTHER" id="PTHR11709:SF414">
    <property type="entry name" value="ADR239WP"/>
    <property type="match status" value="1"/>
</dbReference>
<evidence type="ECO:0008006" key="13">
    <source>
        <dbReference type="Google" id="ProtNLM"/>
    </source>
</evidence>
<evidence type="ECO:0000256" key="2">
    <source>
        <dbReference type="ARBA" id="ARBA00022723"/>
    </source>
</evidence>
<keyword evidence="6" id="KW-0472">Membrane</keyword>
<dbReference type="InterPro" id="IPR045087">
    <property type="entry name" value="Cu-oxidase_fam"/>
</dbReference>
<evidence type="ECO:0000256" key="4">
    <source>
        <dbReference type="ARBA" id="ARBA00023008"/>
    </source>
</evidence>
<keyword evidence="4" id="KW-0186">Copper</keyword>
<name>A0A9Q3CA88_9BASI</name>
<feature type="signal peptide" evidence="7">
    <location>
        <begin position="1"/>
        <end position="31"/>
    </location>
</feature>
<evidence type="ECO:0000256" key="1">
    <source>
        <dbReference type="ARBA" id="ARBA00010609"/>
    </source>
</evidence>
<proteinExistence type="inferred from homology"/>
<comment type="caution">
    <text evidence="11">The sequence shown here is derived from an EMBL/GenBank/DDBJ whole genome shotgun (WGS) entry which is preliminary data.</text>
</comment>
<evidence type="ECO:0000256" key="3">
    <source>
        <dbReference type="ARBA" id="ARBA00023002"/>
    </source>
</evidence>
<dbReference type="SUPFAM" id="SSF49503">
    <property type="entry name" value="Cupredoxins"/>
    <property type="match status" value="3"/>
</dbReference>
<feature type="domain" description="Plastocyanin-like" evidence="9">
    <location>
        <begin position="471"/>
        <end position="576"/>
    </location>
</feature>
<dbReference type="Pfam" id="PF00394">
    <property type="entry name" value="Cu-oxidase"/>
    <property type="match status" value="1"/>
</dbReference>
<evidence type="ECO:0000256" key="7">
    <source>
        <dbReference type="SAM" id="SignalP"/>
    </source>
</evidence>
<dbReference type="EMBL" id="AVOT02005385">
    <property type="protein sequence ID" value="MBW0478935.1"/>
    <property type="molecule type" value="Genomic_DNA"/>
</dbReference>
<dbReference type="Gene3D" id="2.60.40.420">
    <property type="entry name" value="Cupredoxins - blue copper proteins"/>
    <property type="match status" value="3"/>
</dbReference>
<dbReference type="PROSITE" id="PS00079">
    <property type="entry name" value="MULTICOPPER_OXIDASE1"/>
    <property type="match status" value="1"/>
</dbReference>
<dbReference type="Proteomes" id="UP000765509">
    <property type="component" value="Unassembled WGS sequence"/>
</dbReference>
<dbReference type="PROSITE" id="PS00080">
    <property type="entry name" value="MULTICOPPER_OXIDASE2"/>
    <property type="match status" value="1"/>
</dbReference>
<gene>
    <name evidence="11" type="ORF">O181_018650</name>
</gene>
<keyword evidence="7" id="KW-0732">Signal</keyword>
<evidence type="ECO:0000259" key="9">
    <source>
        <dbReference type="Pfam" id="PF07731"/>
    </source>
</evidence>
<keyword evidence="6" id="KW-1133">Transmembrane helix</keyword>
<keyword evidence="2" id="KW-0479">Metal-binding</keyword>
<dbReference type="InterPro" id="IPR008972">
    <property type="entry name" value="Cupredoxin"/>
</dbReference>
<feature type="chain" id="PRO_5040116548" description="Laccase" evidence="7">
    <location>
        <begin position="32"/>
        <end position="640"/>
    </location>
</feature>
<dbReference type="InterPro" id="IPR011706">
    <property type="entry name" value="Cu-oxidase_C"/>
</dbReference>
<organism evidence="11 12">
    <name type="scientific">Austropuccinia psidii MF-1</name>
    <dbReference type="NCBI Taxonomy" id="1389203"/>
    <lineage>
        <taxon>Eukaryota</taxon>
        <taxon>Fungi</taxon>
        <taxon>Dikarya</taxon>
        <taxon>Basidiomycota</taxon>
        <taxon>Pucciniomycotina</taxon>
        <taxon>Pucciniomycetes</taxon>
        <taxon>Pucciniales</taxon>
        <taxon>Sphaerophragmiaceae</taxon>
        <taxon>Austropuccinia</taxon>
    </lineage>
</organism>
<evidence type="ECO:0000313" key="11">
    <source>
        <dbReference type="EMBL" id="MBW0478935.1"/>
    </source>
</evidence>
<dbReference type="Pfam" id="PF07732">
    <property type="entry name" value="Cu-oxidase_3"/>
    <property type="match status" value="1"/>
</dbReference>
<feature type="transmembrane region" description="Helical" evidence="6">
    <location>
        <begin position="620"/>
        <end position="639"/>
    </location>
</feature>
<dbReference type="OrthoDB" id="2121828at2759"/>
<feature type="domain" description="Plastocyanin-like" evidence="8">
    <location>
        <begin position="190"/>
        <end position="336"/>
    </location>
</feature>
<dbReference type="Pfam" id="PF07731">
    <property type="entry name" value="Cu-oxidase_2"/>
    <property type="match status" value="1"/>
</dbReference>
<dbReference type="GO" id="GO:0016491">
    <property type="term" value="F:oxidoreductase activity"/>
    <property type="evidence" value="ECO:0007669"/>
    <property type="project" value="UniProtKB-KW"/>
</dbReference>
<dbReference type="InterPro" id="IPR011707">
    <property type="entry name" value="Cu-oxidase-like_N"/>
</dbReference>
<dbReference type="PANTHER" id="PTHR11709">
    <property type="entry name" value="MULTI-COPPER OXIDASE"/>
    <property type="match status" value="1"/>
</dbReference>
<evidence type="ECO:0000259" key="8">
    <source>
        <dbReference type="Pfam" id="PF00394"/>
    </source>
</evidence>
<protein>
    <recommendedName>
        <fullName evidence="13">Laccase</fullName>
    </recommendedName>
</protein>
<evidence type="ECO:0000259" key="10">
    <source>
        <dbReference type="Pfam" id="PF07732"/>
    </source>
</evidence>
<keyword evidence="6" id="KW-0812">Transmembrane</keyword>
<dbReference type="InterPro" id="IPR001117">
    <property type="entry name" value="Cu-oxidase_2nd"/>
</dbReference>
<dbReference type="GO" id="GO:0005507">
    <property type="term" value="F:copper ion binding"/>
    <property type="evidence" value="ECO:0007669"/>
    <property type="project" value="InterPro"/>
</dbReference>
<dbReference type="InterPro" id="IPR033138">
    <property type="entry name" value="Cu_oxidase_CS"/>
</dbReference>
<feature type="domain" description="Plastocyanin-like" evidence="10">
    <location>
        <begin position="63"/>
        <end position="178"/>
    </location>
</feature>
<evidence type="ECO:0000313" key="12">
    <source>
        <dbReference type="Proteomes" id="UP000765509"/>
    </source>
</evidence>
<keyword evidence="3" id="KW-0560">Oxidoreductase</keyword>
<keyword evidence="12" id="KW-1185">Reference proteome</keyword>
<sequence length="640" mass="71251">MDTYQFYRYMIFMGLSLVFNLGNFSGSGASAQDIPRVNCPDLVLDQEHIITNVPQVRRFRFVVTNTTAAFDGFLRNVLLINNQFPAPLIEVNEGDTVVVEVENRLNQPLTLHWHGLFQRGTPWMDGPSSVAQCPIQPGAKFTYEFVIRDQFGTFWYHAHIAGMLLDGIEGPLIVHSPRDPLIRGRDFDREMVLFMNDWYHELNTIITNKMLSPEGYNGSTAAPSPNSALLNGIGFFDCEKYANGSSCKTNHNPLELFLFPHQRTRIRLIQGGGHAMFKVSVDNHPLEIIEVDATPIRSPRPVHRINIHNSQRYSMIVDTRNDNVGDSFYLRAAMTTDCFAWLAPGMDTVEGNTALAIFRVVSPPTLQQNTGVALAKPTTKDWSDTLNGPCIDLNLDEVVPMIDPRLDGNVIGRVYFNISFGSVIDPTATGPNNTLGRFFINGVIYKPHIYKPLLPIFLKGGSGRVNESEVSLQRIEQPGVWDVVVSNLDAALDHPIHLHGVDSCEVAGGNGTLNEINATTIRYKNHAPLCRDTHVVPGGQFRVFRVQADNPGVWFLHCHIDYHLSAGLAGAIVMQPQLLAQTPLPLNNQLLCPSRISPDGNSFRNQALTSLRNHALPVNFFISLQLVITCLFIHLSGIFL</sequence>
<evidence type="ECO:0000256" key="6">
    <source>
        <dbReference type="SAM" id="Phobius"/>
    </source>
</evidence>
<reference evidence="11" key="1">
    <citation type="submission" date="2021-03" db="EMBL/GenBank/DDBJ databases">
        <title>Draft genome sequence of rust myrtle Austropuccinia psidii MF-1, a brazilian biotype.</title>
        <authorList>
            <person name="Quecine M.C."/>
            <person name="Pachon D.M.R."/>
            <person name="Bonatelli M.L."/>
            <person name="Correr F.H."/>
            <person name="Franceschini L.M."/>
            <person name="Leite T.F."/>
            <person name="Margarido G.R.A."/>
            <person name="Almeida C.A."/>
            <person name="Ferrarezi J.A."/>
            <person name="Labate C.A."/>
        </authorList>
    </citation>
    <scope>NUCLEOTIDE SEQUENCE</scope>
    <source>
        <strain evidence="11">MF-1</strain>
    </source>
</reference>